<protein>
    <submittedName>
        <fullName evidence="2">Uncharacterized protein</fullName>
    </submittedName>
</protein>
<proteinExistence type="predicted"/>
<dbReference type="Proteomes" id="UP001303407">
    <property type="component" value="Chromosome"/>
</dbReference>
<reference evidence="2 3" key="1">
    <citation type="submission" date="2023-09" db="EMBL/GenBank/DDBJ databases">
        <title>Thalassobella suaedae gen. nov., sp. nov., a marine bacterium of the family Flavobacteriaceae isolated from a halophyte Suaeda japonica.</title>
        <authorList>
            <person name="Lee S.Y."/>
            <person name="Hwang C.Y."/>
        </authorList>
    </citation>
    <scope>NUCLEOTIDE SEQUENCE [LARGE SCALE GENOMIC DNA]</scope>
    <source>
        <strain evidence="2 3">HL-DH10</strain>
    </source>
</reference>
<dbReference type="RefSeq" id="WP_415862023.1">
    <property type="nucleotide sequence ID" value="NZ_CP134536.1"/>
</dbReference>
<dbReference type="EMBL" id="CP134536">
    <property type="protein sequence ID" value="WNH12042.1"/>
    <property type="molecule type" value="Genomic_DNA"/>
</dbReference>
<evidence type="ECO:0000256" key="1">
    <source>
        <dbReference type="SAM" id="MobiDB-lite"/>
    </source>
</evidence>
<evidence type="ECO:0000313" key="3">
    <source>
        <dbReference type="Proteomes" id="UP001303407"/>
    </source>
</evidence>
<keyword evidence="3" id="KW-1185">Reference proteome</keyword>
<feature type="compositionally biased region" description="Acidic residues" evidence="1">
    <location>
        <begin position="197"/>
        <end position="210"/>
    </location>
</feature>
<feature type="region of interest" description="Disordered" evidence="1">
    <location>
        <begin position="142"/>
        <end position="211"/>
    </location>
</feature>
<evidence type="ECO:0000313" key="2">
    <source>
        <dbReference type="EMBL" id="WNH12042.1"/>
    </source>
</evidence>
<sequence length="307" mass="33872">MRKLFYILLPLSLLSFYTCDDGDIITVEFDFDKTLELCREGNIDKFVNGDNYVLYDTHKDPYESLILLFPFANNSDIFNPTVANTEKTLVVNGSSIVFNYRTYDGDPSDLICQDIPGSETNITNDYNAASGAKVNFLSTFTDDDGDGVSSELENQDPNGDGDFSDAQDTDGDGIPDYLDEDDDNDNVKTSLEKPDENGDGNIDDALDTDGDGIPNYLDVDDDGDGVNTINEDENGDSNLLNDTDETLPVQIARYLDKDAKDSFPSGSLLSNSYKRTITVSITLLDFDLGTIQSDFLDFGTYSRTITK</sequence>
<organism evidence="2 3">
    <name type="scientific">Thalassobellus suaedae</name>
    <dbReference type="NCBI Taxonomy" id="3074124"/>
    <lineage>
        <taxon>Bacteria</taxon>
        <taxon>Pseudomonadati</taxon>
        <taxon>Bacteroidota</taxon>
        <taxon>Flavobacteriia</taxon>
        <taxon>Flavobacteriales</taxon>
        <taxon>Flavobacteriaceae</taxon>
        <taxon>Thalassobellus</taxon>
    </lineage>
</organism>
<gene>
    <name evidence="2" type="ORF">RHP49_14225</name>
</gene>
<accession>A0ABY9Y1D3</accession>
<name>A0ABY9Y1D3_9FLAO</name>
<feature type="compositionally biased region" description="Acidic residues" evidence="1">
    <location>
        <begin position="162"/>
        <end position="184"/>
    </location>
</feature>